<dbReference type="SUPFAM" id="SSF51735">
    <property type="entry name" value="NAD(P)-binding Rossmann-fold domains"/>
    <property type="match status" value="1"/>
</dbReference>
<organism evidence="1 2">
    <name type="scientific">Salipaludibacillus neizhouensis</name>
    <dbReference type="NCBI Taxonomy" id="885475"/>
    <lineage>
        <taxon>Bacteria</taxon>
        <taxon>Bacillati</taxon>
        <taxon>Bacillota</taxon>
        <taxon>Bacilli</taxon>
        <taxon>Bacillales</taxon>
        <taxon>Bacillaceae</taxon>
    </lineage>
</organism>
<evidence type="ECO:0000313" key="1">
    <source>
        <dbReference type="EMBL" id="RKL66607.1"/>
    </source>
</evidence>
<dbReference type="RefSeq" id="WP_110935887.1">
    <property type="nucleotide sequence ID" value="NZ_KZ614146.1"/>
</dbReference>
<dbReference type="Proteomes" id="UP000281498">
    <property type="component" value="Unassembled WGS sequence"/>
</dbReference>
<evidence type="ECO:0000313" key="2">
    <source>
        <dbReference type="Proteomes" id="UP000281498"/>
    </source>
</evidence>
<accession>A0A3A9K1K8</accession>
<comment type="caution">
    <text evidence="1">The sequence shown here is derived from an EMBL/GenBank/DDBJ whole genome shotgun (WGS) entry which is preliminary data.</text>
</comment>
<dbReference type="AlphaFoldDB" id="A0A3A9K1K8"/>
<dbReference type="EMBL" id="PDOE01000006">
    <property type="protein sequence ID" value="RKL66607.1"/>
    <property type="molecule type" value="Genomic_DNA"/>
</dbReference>
<dbReference type="OrthoDB" id="2913275at2"/>
<keyword evidence="2" id="KW-1185">Reference proteome</keyword>
<name>A0A3A9K1K8_9BACI</name>
<gene>
    <name evidence="1" type="ORF">CR203_15090</name>
</gene>
<evidence type="ECO:0008006" key="3">
    <source>
        <dbReference type="Google" id="ProtNLM"/>
    </source>
</evidence>
<proteinExistence type="predicted"/>
<protein>
    <recommendedName>
        <fullName evidence="3">Pyrroline-5-carboxylate reductase catalytic N-terminal domain-containing protein</fullName>
    </recommendedName>
</protein>
<dbReference type="InterPro" id="IPR036291">
    <property type="entry name" value="NAD(P)-bd_dom_sf"/>
</dbReference>
<reference evidence="1 2" key="1">
    <citation type="submission" date="2017-10" db="EMBL/GenBank/DDBJ databases">
        <title>Bacillus sp. nov., a halophilic bacterium isolated from a Keqin Lake.</title>
        <authorList>
            <person name="Wang H."/>
        </authorList>
    </citation>
    <scope>NUCLEOTIDE SEQUENCE [LARGE SCALE GENOMIC DNA]</scope>
    <source>
        <strain evidence="1 2">KCTC 13187</strain>
    </source>
</reference>
<sequence length="233" mass="26399">MEETKWGIVGIGKLGTAILTQFEQFQMLTGVFHPDTDKTELIEKQYSYTWKLQKDDLASLDHLILALPASAISSFINKYLATGLTVHRPVLINMATSLPTEKLNLQYPHLTWLGIKFLGHSESLKRYGDGLFIMEENDMGNQEFCEVMKRFSKLGQVEAADESIVEKVNKLATYQAIKAAREVELKMDEEGLADKYKEQALRSIVPEVIRAYSNGKLGHFAQEIVQKLSRESK</sequence>
<dbReference type="Gene3D" id="3.40.50.720">
    <property type="entry name" value="NAD(P)-binding Rossmann-like Domain"/>
    <property type="match status" value="1"/>
</dbReference>